<reference evidence="1 2" key="1">
    <citation type="submission" date="2019-03" db="EMBL/GenBank/DDBJ databases">
        <title>Genomic Encyclopedia of Archaeal and Bacterial Type Strains, Phase II (KMG-II): from individual species to whole genera.</title>
        <authorList>
            <person name="Goeker M."/>
        </authorList>
    </citation>
    <scope>NUCLEOTIDE SEQUENCE [LARGE SCALE GENOMIC DNA]</scope>
    <source>
        <strain evidence="1 2">DSM 24425</strain>
    </source>
</reference>
<sequence>MGKFFLSLIFVALSLYPVYGSEFKILTEATSVRSAPNGEIVGTLGRGEVQTLYGKFSFWGKGENGWVNLDFTEVNLPEFTVTGELRLRLVETGEVEAVTEEGTLHLLQGSVVVVSEEDDNFIYGVYKGKPLALDKKELDSQPEERQFQIAVLNREARLISSTGRTLTLKPGTVVLVDELSGEVLFSGELWERIEFPDTQSEPQIDAILEEVNHLVDIFNSAKYSSPIAERLGYYVKLLPVEEGDIELVPTGDGYGLKIALRYQLFYKSGKPIKTRKTRLIFKKSNFEFWRKVTEVCFNYGINRFVELDILRYNGEDFSKEGFVAASFNVFKLGYLSTTKGFMDNAESELSEDLWFFADEVYERLEDDDSEER</sequence>
<dbReference type="EMBL" id="SMFV01000001">
    <property type="protein sequence ID" value="TCK06467.1"/>
    <property type="molecule type" value="Genomic_DNA"/>
</dbReference>
<dbReference type="AlphaFoldDB" id="A0A4R1GDP2"/>
<dbReference type="OrthoDB" id="13449at2"/>
<comment type="caution">
    <text evidence="1">The sequence shown here is derived from an EMBL/GenBank/DDBJ whole genome shotgun (WGS) entry which is preliminary data.</text>
</comment>
<dbReference type="RefSeq" id="WP_132525037.1">
    <property type="nucleotide sequence ID" value="NZ_SMFV01000001.1"/>
</dbReference>
<proteinExistence type="predicted"/>
<organism evidence="1 2">
    <name type="scientific">Phorcysia thermohydrogeniphila</name>
    <dbReference type="NCBI Taxonomy" id="936138"/>
    <lineage>
        <taxon>Bacteria</taxon>
        <taxon>Pseudomonadati</taxon>
        <taxon>Aquificota</taxon>
        <taxon>Aquificia</taxon>
        <taxon>Desulfurobacteriales</taxon>
        <taxon>Desulfurobacteriaceae</taxon>
        <taxon>Phorcysia</taxon>
    </lineage>
</organism>
<accession>A0A4R1GDP2</accession>
<evidence type="ECO:0000313" key="2">
    <source>
        <dbReference type="Proteomes" id="UP000295777"/>
    </source>
</evidence>
<protein>
    <submittedName>
        <fullName evidence="1">Uncharacterized protein</fullName>
    </submittedName>
</protein>
<evidence type="ECO:0000313" key="1">
    <source>
        <dbReference type="EMBL" id="TCK06467.1"/>
    </source>
</evidence>
<name>A0A4R1GDP2_9BACT</name>
<keyword evidence="2" id="KW-1185">Reference proteome</keyword>
<gene>
    <name evidence="1" type="ORF">CLV27_0268</name>
</gene>
<dbReference type="Proteomes" id="UP000295777">
    <property type="component" value="Unassembled WGS sequence"/>
</dbReference>